<feature type="transmembrane region" description="Helical" evidence="6">
    <location>
        <begin position="267"/>
        <end position="288"/>
    </location>
</feature>
<dbReference type="CDD" id="cd17321">
    <property type="entry name" value="MFS_MMR_MDR_like"/>
    <property type="match status" value="1"/>
</dbReference>
<dbReference type="PROSITE" id="PS50850">
    <property type="entry name" value="MFS"/>
    <property type="match status" value="1"/>
</dbReference>
<dbReference type="PANTHER" id="PTHR42718">
    <property type="entry name" value="MAJOR FACILITATOR SUPERFAMILY MULTIDRUG TRANSPORTER MFSC"/>
    <property type="match status" value="1"/>
</dbReference>
<keyword evidence="9" id="KW-1185">Reference proteome</keyword>
<evidence type="ECO:0000256" key="5">
    <source>
        <dbReference type="ARBA" id="ARBA00023136"/>
    </source>
</evidence>
<dbReference type="Gene3D" id="1.20.1250.20">
    <property type="entry name" value="MFS general substrate transporter like domains"/>
    <property type="match status" value="1"/>
</dbReference>
<feature type="transmembrane region" description="Helical" evidence="6">
    <location>
        <begin position="199"/>
        <end position="222"/>
    </location>
</feature>
<dbReference type="RefSeq" id="WP_275472782.1">
    <property type="nucleotide sequence ID" value="NZ_CP162940.1"/>
</dbReference>
<comment type="caution">
    <text evidence="8">The sequence shown here is derived from an EMBL/GenBank/DDBJ whole genome shotgun (WGS) entry which is preliminary data.</text>
</comment>
<evidence type="ECO:0000256" key="6">
    <source>
        <dbReference type="SAM" id="Phobius"/>
    </source>
</evidence>
<feature type="transmembrane region" description="Helical" evidence="6">
    <location>
        <begin position="74"/>
        <end position="91"/>
    </location>
</feature>
<feature type="transmembrane region" description="Helical" evidence="6">
    <location>
        <begin position="228"/>
        <end position="246"/>
    </location>
</feature>
<reference evidence="8 9" key="1">
    <citation type="journal article" date="2024" name="Int. J. Mol. Sci.">
        <title>Exploration of Alicyclobacillus spp. Genome in Search of Antibiotic Resistance.</title>
        <authorList>
            <person name="Bucka-Kolendo J."/>
            <person name="Kiousi D.E."/>
            <person name="Dekowska A."/>
            <person name="Mikolajczuk-Szczyrba A."/>
            <person name="Karadedos D.M."/>
            <person name="Michael P."/>
            <person name="Galanis A."/>
            <person name="Sokolowska B."/>
        </authorList>
    </citation>
    <scope>NUCLEOTIDE SEQUENCE [LARGE SCALE GENOMIC DNA]</scope>
    <source>
        <strain evidence="8 9">KKP 3000</strain>
    </source>
</reference>
<keyword evidence="2" id="KW-0813">Transport</keyword>
<feature type="transmembrane region" description="Helical" evidence="6">
    <location>
        <begin position="44"/>
        <end position="62"/>
    </location>
</feature>
<sequence>MRVQRTWFMASIGLGILLNPLNSSMISVAIARLQSVYKVNFTDVSWIIFAFYISSAIAQPVMGKAGDIFGRKKVFLAGLIVVCLASLLAPLSPNFGWLIAFRVLQSIGTSMIGAVGMAMVRIYITEKQAGALSILSVFLSGASAFGPSVGGLLIHWWNWPAIFFVNIPFIVTSFVLALSAIPRDNLENYVSIKTSFRTLLYLVDGLGIVLFCVGMVGILIAALSSKSIGNYVIGMTGLIAMGLFVWRELRATTPFIPLRSFGKYPTMTWVHLQFVLVNVLYYSLFFGLPTYLQEGRHLSVLDTGILMLSLGLCSLIASPIAGRLIDKLGPRPALLLSGILMVLGAVWMVTLRQTSPVISVCLALAVFGISNGLNNVGMQAALFKSTPKEIIGVSSGLFQTSRYLGTILSSLLLDIVFRNSLNAGIFEWLGGVLAVIALLFLLMNWSRRMSTYSTELHLDKNAQ</sequence>
<evidence type="ECO:0000259" key="7">
    <source>
        <dbReference type="PROSITE" id="PS50850"/>
    </source>
</evidence>
<evidence type="ECO:0000313" key="9">
    <source>
        <dbReference type="Proteomes" id="UP001579974"/>
    </source>
</evidence>
<evidence type="ECO:0000256" key="4">
    <source>
        <dbReference type="ARBA" id="ARBA00022989"/>
    </source>
</evidence>
<dbReference type="SUPFAM" id="SSF103473">
    <property type="entry name" value="MFS general substrate transporter"/>
    <property type="match status" value="1"/>
</dbReference>
<dbReference type="InterPro" id="IPR036259">
    <property type="entry name" value="MFS_trans_sf"/>
</dbReference>
<dbReference type="EMBL" id="JBDXSU010000017">
    <property type="protein sequence ID" value="MFB5192165.1"/>
    <property type="molecule type" value="Genomic_DNA"/>
</dbReference>
<feature type="transmembrane region" description="Helical" evidence="6">
    <location>
        <begin position="132"/>
        <end position="153"/>
    </location>
</feature>
<evidence type="ECO:0000256" key="2">
    <source>
        <dbReference type="ARBA" id="ARBA00022448"/>
    </source>
</evidence>
<feature type="transmembrane region" description="Helical" evidence="6">
    <location>
        <begin position="390"/>
        <end position="413"/>
    </location>
</feature>
<accession>A0ABV5AK30</accession>
<keyword evidence="3 6" id="KW-0812">Transmembrane</keyword>
<dbReference type="InterPro" id="IPR020846">
    <property type="entry name" value="MFS_dom"/>
</dbReference>
<keyword evidence="5 6" id="KW-0472">Membrane</keyword>
<keyword evidence="4 6" id="KW-1133">Transmembrane helix</keyword>
<evidence type="ECO:0000256" key="1">
    <source>
        <dbReference type="ARBA" id="ARBA00004651"/>
    </source>
</evidence>
<dbReference type="PANTHER" id="PTHR42718:SF9">
    <property type="entry name" value="MAJOR FACILITATOR SUPERFAMILY MULTIDRUG TRANSPORTER MFSC"/>
    <property type="match status" value="1"/>
</dbReference>
<dbReference type="Gene3D" id="1.20.1720.10">
    <property type="entry name" value="Multidrug resistance protein D"/>
    <property type="match status" value="1"/>
</dbReference>
<dbReference type="InterPro" id="IPR011701">
    <property type="entry name" value="MFS"/>
</dbReference>
<feature type="transmembrane region" description="Helical" evidence="6">
    <location>
        <begin position="425"/>
        <end position="443"/>
    </location>
</feature>
<proteinExistence type="predicted"/>
<feature type="transmembrane region" description="Helical" evidence="6">
    <location>
        <begin position="333"/>
        <end position="351"/>
    </location>
</feature>
<name>A0ABV5AK30_9BACL</name>
<feature type="transmembrane region" description="Helical" evidence="6">
    <location>
        <begin position="7"/>
        <end position="32"/>
    </location>
</feature>
<comment type="subcellular location">
    <subcellularLocation>
        <location evidence="1">Cell membrane</location>
        <topology evidence="1">Multi-pass membrane protein</topology>
    </subcellularLocation>
</comment>
<organism evidence="8 9">
    <name type="scientific">Alicyclobacillus fastidiosus</name>
    <dbReference type="NCBI Taxonomy" id="392011"/>
    <lineage>
        <taxon>Bacteria</taxon>
        <taxon>Bacillati</taxon>
        <taxon>Bacillota</taxon>
        <taxon>Bacilli</taxon>
        <taxon>Bacillales</taxon>
        <taxon>Alicyclobacillaceae</taxon>
        <taxon>Alicyclobacillus</taxon>
    </lineage>
</organism>
<gene>
    <name evidence="8" type="ORF">KKP3000_000960</name>
</gene>
<dbReference type="Proteomes" id="UP001579974">
    <property type="component" value="Unassembled WGS sequence"/>
</dbReference>
<evidence type="ECO:0000313" key="8">
    <source>
        <dbReference type="EMBL" id="MFB5192165.1"/>
    </source>
</evidence>
<evidence type="ECO:0000256" key="3">
    <source>
        <dbReference type="ARBA" id="ARBA00022692"/>
    </source>
</evidence>
<protein>
    <submittedName>
        <fullName evidence="8">MFS transporter</fullName>
    </submittedName>
</protein>
<feature type="domain" description="Major facilitator superfamily (MFS) profile" evidence="7">
    <location>
        <begin position="8"/>
        <end position="449"/>
    </location>
</feature>
<feature type="transmembrane region" description="Helical" evidence="6">
    <location>
        <begin position="97"/>
        <end position="120"/>
    </location>
</feature>
<feature type="transmembrane region" description="Helical" evidence="6">
    <location>
        <begin position="357"/>
        <end position="378"/>
    </location>
</feature>
<dbReference type="Pfam" id="PF07690">
    <property type="entry name" value="MFS_1"/>
    <property type="match status" value="1"/>
</dbReference>
<feature type="transmembrane region" description="Helical" evidence="6">
    <location>
        <begin position="300"/>
        <end position="321"/>
    </location>
</feature>
<feature type="transmembrane region" description="Helical" evidence="6">
    <location>
        <begin position="159"/>
        <end position="178"/>
    </location>
</feature>